<evidence type="ECO:0000256" key="1">
    <source>
        <dbReference type="SAM" id="Phobius"/>
    </source>
</evidence>
<organism evidence="2 3">
    <name type="scientific">Mycolicibacterium sarraceniae</name>
    <dbReference type="NCBI Taxonomy" id="1534348"/>
    <lineage>
        <taxon>Bacteria</taxon>
        <taxon>Bacillati</taxon>
        <taxon>Actinomycetota</taxon>
        <taxon>Actinomycetes</taxon>
        <taxon>Mycobacteriales</taxon>
        <taxon>Mycobacteriaceae</taxon>
        <taxon>Mycolicibacterium</taxon>
    </lineage>
</organism>
<keyword evidence="1" id="KW-0812">Transmembrane</keyword>
<sequence length="74" mass="7157">MAPAVTAGLPVMVVPAVLVVAVRPAWPERWGRTEAAAVSAVTVVPAGVVARSRVTAVPVGSAASAGSAALAVSV</sequence>
<keyword evidence="1" id="KW-0472">Membrane</keyword>
<name>A0A7I7SKZ0_9MYCO</name>
<reference evidence="2 3" key="1">
    <citation type="journal article" date="2019" name="Emerg. Microbes Infect.">
        <title>Comprehensive subspecies identification of 175 nontuberculous mycobacteria species based on 7547 genomic profiles.</title>
        <authorList>
            <person name="Matsumoto Y."/>
            <person name="Kinjo T."/>
            <person name="Motooka D."/>
            <person name="Nabeya D."/>
            <person name="Jung N."/>
            <person name="Uechi K."/>
            <person name="Horii T."/>
            <person name="Iida T."/>
            <person name="Fujita J."/>
            <person name="Nakamura S."/>
        </authorList>
    </citation>
    <scope>NUCLEOTIDE SEQUENCE [LARGE SCALE GENOMIC DNA]</scope>
    <source>
        <strain evidence="2 3">JCM 30395</strain>
    </source>
</reference>
<feature type="transmembrane region" description="Helical" evidence="1">
    <location>
        <begin position="6"/>
        <end position="26"/>
    </location>
</feature>
<keyword evidence="3" id="KW-1185">Reference proteome</keyword>
<dbReference type="EMBL" id="AP022595">
    <property type="protein sequence ID" value="BBY57061.1"/>
    <property type="molecule type" value="Genomic_DNA"/>
</dbReference>
<evidence type="ECO:0000313" key="3">
    <source>
        <dbReference type="Proteomes" id="UP000466445"/>
    </source>
</evidence>
<keyword evidence="1" id="KW-1133">Transmembrane helix</keyword>
<dbReference type="AlphaFoldDB" id="A0A7I7SKZ0"/>
<accession>A0A7I7SKZ0</accession>
<gene>
    <name evidence="2" type="ORF">MSAR_01970</name>
</gene>
<dbReference type="Proteomes" id="UP000466445">
    <property type="component" value="Chromosome"/>
</dbReference>
<proteinExistence type="predicted"/>
<dbReference type="KEGG" id="msar:MSAR_01970"/>
<protein>
    <submittedName>
        <fullName evidence="2">Uncharacterized protein</fullName>
    </submittedName>
</protein>
<evidence type="ECO:0000313" key="2">
    <source>
        <dbReference type="EMBL" id="BBY57061.1"/>
    </source>
</evidence>